<sequence>MPAYDAELFIHTLSPPCLLPCFLACSQSNTIRSQHPALALHLISSHCDMRLCLYTTLPGFIPSFKPSPHASTPITSFVSFAFCPSFPFSPLPVFKLRNSCHKAVRLFARVHACMRACVHVADHVGEACLAGQARPDAVHAHRFVTANVPR</sequence>
<dbReference type="EMBL" id="ML995484">
    <property type="protein sequence ID" value="KAF2142586.1"/>
    <property type="molecule type" value="Genomic_DNA"/>
</dbReference>
<name>A0A6A6BEU1_9PEZI</name>
<protein>
    <submittedName>
        <fullName evidence="1">Uncharacterized protein</fullName>
    </submittedName>
</protein>
<organism evidence="1 2">
    <name type="scientific">Aplosporella prunicola CBS 121167</name>
    <dbReference type="NCBI Taxonomy" id="1176127"/>
    <lineage>
        <taxon>Eukaryota</taxon>
        <taxon>Fungi</taxon>
        <taxon>Dikarya</taxon>
        <taxon>Ascomycota</taxon>
        <taxon>Pezizomycotina</taxon>
        <taxon>Dothideomycetes</taxon>
        <taxon>Dothideomycetes incertae sedis</taxon>
        <taxon>Botryosphaeriales</taxon>
        <taxon>Aplosporellaceae</taxon>
        <taxon>Aplosporella</taxon>
    </lineage>
</organism>
<keyword evidence="2" id="KW-1185">Reference proteome</keyword>
<dbReference type="RefSeq" id="XP_033398298.1">
    <property type="nucleotide sequence ID" value="XM_033536180.1"/>
</dbReference>
<gene>
    <name evidence="1" type="ORF">K452DRAFT_21122</name>
</gene>
<evidence type="ECO:0000313" key="2">
    <source>
        <dbReference type="Proteomes" id="UP000799438"/>
    </source>
</evidence>
<dbReference type="Proteomes" id="UP000799438">
    <property type="component" value="Unassembled WGS sequence"/>
</dbReference>
<proteinExistence type="predicted"/>
<evidence type="ECO:0000313" key="1">
    <source>
        <dbReference type="EMBL" id="KAF2142586.1"/>
    </source>
</evidence>
<dbReference type="AlphaFoldDB" id="A0A6A6BEU1"/>
<dbReference type="GeneID" id="54293676"/>
<accession>A0A6A6BEU1</accession>
<reference evidence="1" key="1">
    <citation type="journal article" date="2020" name="Stud. Mycol.">
        <title>101 Dothideomycetes genomes: a test case for predicting lifestyles and emergence of pathogens.</title>
        <authorList>
            <person name="Haridas S."/>
            <person name="Albert R."/>
            <person name="Binder M."/>
            <person name="Bloem J."/>
            <person name="Labutti K."/>
            <person name="Salamov A."/>
            <person name="Andreopoulos B."/>
            <person name="Baker S."/>
            <person name="Barry K."/>
            <person name="Bills G."/>
            <person name="Bluhm B."/>
            <person name="Cannon C."/>
            <person name="Castanera R."/>
            <person name="Culley D."/>
            <person name="Daum C."/>
            <person name="Ezra D."/>
            <person name="Gonzalez J."/>
            <person name="Henrissat B."/>
            <person name="Kuo A."/>
            <person name="Liang C."/>
            <person name="Lipzen A."/>
            <person name="Lutzoni F."/>
            <person name="Magnuson J."/>
            <person name="Mondo S."/>
            <person name="Nolan M."/>
            <person name="Ohm R."/>
            <person name="Pangilinan J."/>
            <person name="Park H.-J."/>
            <person name="Ramirez L."/>
            <person name="Alfaro M."/>
            <person name="Sun H."/>
            <person name="Tritt A."/>
            <person name="Yoshinaga Y."/>
            <person name="Zwiers L.-H."/>
            <person name="Turgeon B."/>
            <person name="Goodwin S."/>
            <person name="Spatafora J."/>
            <person name="Crous P."/>
            <person name="Grigoriev I."/>
        </authorList>
    </citation>
    <scope>NUCLEOTIDE SEQUENCE</scope>
    <source>
        <strain evidence="1">CBS 121167</strain>
    </source>
</reference>